<dbReference type="AlphaFoldDB" id="A0A0F9RY33"/>
<proteinExistence type="predicted"/>
<gene>
    <name evidence="1" type="ORF">LCGC14_0588660</name>
</gene>
<organism evidence="1">
    <name type="scientific">marine sediment metagenome</name>
    <dbReference type="NCBI Taxonomy" id="412755"/>
    <lineage>
        <taxon>unclassified sequences</taxon>
        <taxon>metagenomes</taxon>
        <taxon>ecological metagenomes</taxon>
    </lineage>
</organism>
<reference evidence="1" key="1">
    <citation type="journal article" date="2015" name="Nature">
        <title>Complex archaea that bridge the gap between prokaryotes and eukaryotes.</title>
        <authorList>
            <person name="Spang A."/>
            <person name="Saw J.H."/>
            <person name="Jorgensen S.L."/>
            <person name="Zaremba-Niedzwiedzka K."/>
            <person name="Martijn J."/>
            <person name="Lind A.E."/>
            <person name="van Eijk R."/>
            <person name="Schleper C."/>
            <person name="Guy L."/>
            <person name="Ettema T.J."/>
        </authorList>
    </citation>
    <scope>NUCLEOTIDE SEQUENCE</scope>
</reference>
<evidence type="ECO:0000313" key="1">
    <source>
        <dbReference type="EMBL" id="KKN54812.1"/>
    </source>
</evidence>
<name>A0A0F9RY33_9ZZZZ</name>
<protein>
    <submittedName>
        <fullName evidence="1">Uncharacterized protein</fullName>
    </submittedName>
</protein>
<sequence>MLGMVTYYHIPEHLIIGGEIGDFCSRIVEGDSNRKSKIFVVRYNKLGVFVIAEWIGNVGDAFVDVMNLGKSLANFDRKKAYELKYRMLAPSTCKETELDMLNAESNFHHQLQDDNSEEQDRLARVAMGE</sequence>
<comment type="caution">
    <text evidence="1">The sequence shown here is derived from an EMBL/GenBank/DDBJ whole genome shotgun (WGS) entry which is preliminary data.</text>
</comment>
<dbReference type="EMBL" id="LAZR01000911">
    <property type="protein sequence ID" value="KKN54812.1"/>
    <property type="molecule type" value="Genomic_DNA"/>
</dbReference>
<accession>A0A0F9RY33</accession>